<comment type="caution">
    <text evidence="3">The sequence shown here is derived from an EMBL/GenBank/DDBJ whole genome shotgun (WGS) entry which is preliminary data.</text>
</comment>
<feature type="chain" id="PRO_5006422925" evidence="2">
    <location>
        <begin position="23"/>
        <end position="90"/>
    </location>
</feature>
<gene>
    <name evidence="3" type="ORF">ABR82_02240</name>
</gene>
<feature type="transmembrane region" description="Helical" evidence="1">
    <location>
        <begin position="55"/>
        <end position="78"/>
    </location>
</feature>
<organism evidence="3 4">
    <name type="scientific">Verrucomicrobia subdivision 6 bacterium BACL9 MAG-120507-bin52</name>
    <dbReference type="NCBI Taxonomy" id="1655590"/>
    <lineage>
        <taxon>Bacteria</taxon>
        <taxon>Pseudomonadati</taxon>
        <taxon>Verrucomicrobiota</taxon>
        <taxon>Verrucomicrobiia</taxon>
        <taxon>Verrucomicrobiales</taxon>
        <taxon>Verrucomicrobia subdivision 6</taxon>
    </lineage>
</organism>
<dbReference type="AlphaFoldDB" id="A0A0R2RRJ5"/>
<reference evidence="3 4" key="1">
    <citation type="submission" date="2015-10" db="EMBL/GenBank/DDBJ databases">
        <title>Metagenome-Assembled Genomes uncover a global brackish microbiome.</title>
        <authorList>
            <person name="Hugerth L.W."/>
            <person name="Larsson J."/>
            <person name="Alneberg J."/>
            <person name="Lindh M.V."/>
            <person name="Legrand C."/>
            <person name="Pinhassi J."/>
            <person name="Andersson A.F."/>
        </authorList>
    </citation>
    <scope>NUCLEOTIDE SEQUENCE [LARGE SCALE GENOMIC DNA]</scope>
    <source>
        <strain evidence="3">BACL18 MAG-120507-bin52</strain>
    </source>
</reference>
<name>A0A0R2RRJ5_9BACT</name>
<evidence type="ECO:0000313" key="4">
    <source>
        <dbReference type="Proteomes" id="UP000051269"/>
    </source>
</evidence>
<accession>A0A0R2RRJ5</accession>
<proteinExistence type="predicted"/>
<dbReference type="EMBL" id="LIBO01000032">
    <property type="protein sequence ID" value="KRO62803.1"/>
    <property type="molecule type" value="Genomic_DNA"/>
</dbReference>
<evidence type="ECO:0000256" key="1">
    <source>
        <dbReference type="SAM" id="Phobius"/>
    </source>
</evidence>
<evidence type="ECO:0000256" key="2">
    <source>
        <dbReference type="SAM" id="SignalP"/>
    </source>
</evidence>
<keyword evidence="1" id="KW-0472">Membrane</keyword>
<keyword evidence="2" id="KW-0732">Signal</keyword>
<protein>
    <submittedName>
        <fullName evidence="3">Uncharacterized protein</fullName>
    </submittedName>
</protein>
<evidence type="ECO:0000313" key="3">
    <source>
        <dbReference type="EMBL" id="KRO62803.1"/>
    </source>
</evidence>
<dbReference type="Proteomes" id="UP000051269">
    <property type="component" value="Unassembled WGS sequence"/>
</dbReference>
<sequence>MKVFRVYLAAALLFGVAGLASAVACPNCKYSFSQEDGAVGSKIVAKDLNSVGLGFGWSVLFMMAAPASVAGGLVWLVVSNGRNGSGSGSK</sequence>
<keyword evidence="1" id="KW-0812">Transmembrane</keyword>
<keyword evidence="1" id="KW-1133">Transmembrane helix</keyword>
<feature type="signal peptide" evidence="2">
    <location>
        <begin position="1"/>
        <end position="22"/>
    </location>
</feature>
<dbReference type="PROSITE" id="PS51257">
    <property type="entry name" value="PROKAR_LIPOPROTEIN"/>
    <property type="match status" value="1"/>
</dbReference>